<dbReference type="Proteomes" id="UP001530377">
    <property type="component" value="Unassembled WGS sequence"/>
</dbReference>
<dbReference type="InterPro" id="IPR001478">
    <property type="entry name" value="PDZ"/>
</dbReference>
<name>A0ABD3R7R1_9STRA</name>
<evidence type="ECO:0000259" key="1">
    <source>
        <dbReference type="PROSITE" id="PS50106"/>
    </source>
</evidence>
<dbReference type="AlphaFoldDB" id="A0ABD3R7R1"/>
<dbReference type="Pfam" id="PF00595">
    <property type="entry name" value="PDZ"/>
    <property type="match status" value="1"/>
</dbReference>
<keyword evidence="3" id="KW-1185">Reference proteome</keyword>
<protein>
    <recommendedName>
        <fullName evidence="1">PDZ domain-containing protein</fullName>
    </recommendedName>
</protein>
<comment type="caution">
    <text evidence="2">The sequence shown here is derived from an EMBL/GenBank/DDBJ whole genome shotgun (WGS) entry which is preliminary data.</text>
</comment>
<sequence>MMTRQIDFAYQQNEKQRRQFTRRDSHHMEFSNAQDLTSAYGTAMGSSIPQSHENQMVGSTDYDYAAAYGGMGIGEASEAGGTMGSRTRQTVADADDMAIGVTQSGLSVFSEDPTFDQVYKSDLHEEILEVYAPAGKLGVVIDTPNDGAPVVHAVKDSSPIADKIKVGDKLVAVDDEDTRTMTAIRVSKLLSRKKDNETRKLTVI</sequence>
<dbReference type="InterPro" id="IPR036034">
    <property type="entry name" value="PDZ_sf"/>
</dbReference>
<evidence type="ECO:0000313" key="3">
    <source>
        <dbReference type="Proteomes" id="UP001530377"/>
    </source>
</evidence>
<proteinExistence type="predicted"/>
<dbReference type="SUPFAM" id="SSF50156">
    <property type="entry name" value="PDZ domain-like"/>
    <property type="match status" value="1"/>
</dbReference>
<feature type="domain" description="PDZ" evidence="1">
    <location>
        <begin position="126"/>
        <end position="190"/>
    </location>
</feature>
<dbReference type="EMBL" id="JALLPB020000909">
    <property type="protein sequence ID" value="KAL3806021.1"/>
    <property type="molecule type" value="Genomic_DNA"/>
</dbReference>
<dbReference type="PROSITE" id="PS50106">
    <property type="entry name" value="PDZ"/>
    <property type="match status" value="1"/>
</dbReference>
<dbReference type="PANTHER" id="PTHR38909">
    <property type="entry name" value="G PROTEIN GAMMA DOMAIN-CONTAINING PROTEIN"/>
    <property type="match status" value="1"/>
</dbReference>
<dbReference type="Gene3D" id="2.30.42.10">
    <property type="match status" value="1"/>
</dbReference>
<organism evidence="2 3">
    <name type="scientific">Cyclostephanos tholiformis</name>
    <dbReference type="NCBI Taxonomy" id="382380"/>
    <lineage>
        <taxon>Eukaryota</taxon>
        <taxon>Sar</taxon>
        <taxon>Stramenopiles</taxon>
        <taxon>Ochrophyta</taxon>
        <taxon>Bacillariophyta</taxon>
        <taxon>Coscinodiscophyceae</taxon>
        <taxon>Thalassiosirophycidae</taxon>
        <taxon>Stephanodiscales</taxon>
        <taxon>Stephanodiscaceae</taxon>
        <taxon>Cyclostephanos</taxon>
    </lineage>
</organism>
<reference evidence="2 3" key="1">
    <citation type="submission" date="2024-10" db="EMBL/GenBank/DDBJ databases">
        <title>Updated reference genomes for cyclostephanoid diatoms.</title>
        <authorList>
            <person name="Roberts W.R."/>
            <person name="Alverson A.J."/>
        </authorList>
    </citation>
    <scope>NUCLEOTIDE SEQUENCE [LARGE SCALE GENOMIC DNA]</scope>
    <source>
        <strain evidence="2 3">AJA228-03</strain>
    </source>
</reference>
<accession>A0ABD3R7R1</accession>
<gene>
    <name evidence="2" type="ORF">ACHAXA_000799</name>
</gene>
<dbReference type="PANTHER" id="PTHR38909:SF1">
    <property type="entry name" value="G PROTEIN GAMMA DOMAIN-CONTAINING PROTEIN"/>
    <property type="match status" value="1"/>
</dbReference>
<evidence type="ECO:0000313" key="2">
    <source>
        <dbReference type="EMBL" id="KAL3806021.1"/>
    </source>
</evidence>